<dbReference type="AlphaFoldDB" id="D8LGM5"/>
<dbReference type="STRING" id="2880.D8LGM5"/>
<gene>
    <name evidence="1" type="ORF">Esi_0174_0030</name>
</gene>
<dbReference type="InterPro" id="IPR038781">
    <property type="entry name" value="C365.16-ike"/>
</dbReference>
<accession>D8LGM5</accession>
<evidence type="ECO:0000313" key="2">
    <source>
        <dbReference type="Proteomes" id="UP000002630"/>
    </source>
</evidence>
<dbReference type="InParanoid" id="D8LGM5"/>
<dbReference type="OrthoDB" id="275936at2759"/>
<dbReference type="PANTHER" id="PTHR37845:SF1">
    <property type="entry name" value="SEQUENCE ORPHAN"/>
    <property type="match status" value="1"/>
</dbReference>
<dbReference type="Proteomes" id="UP000002630">
    <property type="component" value="Linkage Group LG04"/>
</dbReference>
<dbReference type="OMA" id="IGCLTNM"/>
<dbReference type="GO" id="GO:0005739">
    <property type="term" value="C:mitochondrion"/>
    <property type="evidence" value="ECO:0007669"/>
    <property type="project" value="TreeGrafter"/>
</dbReference>
<reference evidence="1 2" key="1">
    <citation type="journal article" date="2010" name="Nature">
        <title>The Ectocarpus genome and the independent evolution of multicellularity in brown algae.</title>
        <authorList>
            <person name="Cock J.M."/>
            <person name="Sterck L."/>
            <person name="Rouze P."/>
            <person name="Scornet D."/>
            <person name="Allen A.E."/>
            <person name="Amoutzias G."/>
            <person name="Anthouard V."/>
            <person name="Artiguenave F."/>
            <person name="Aury J.M."/>
            <person name="Badger J.H."/>
            <person name="Beszteri B."/>
            <person name="Billiau K."/>
            <person name="Bonnet E."/>
            <person name="Bothwell J.H."/>
            <person name="Bowler C."/>
            <person name="Boyen C."/>
            <person name="Brownlee C."/>
            <person name="Carrano C.J."/>
            <person name="Charrier B."/>
            <person name="Cho G.Y."/>
            <person name="Coelho S.M."/>
            <person name="Collen J."/>
            <person name="Corre E."/>
            <person name="Da Silva C."/>
            <person name="Delage L."/>
            <person name="Delaroque N."/>
            <person name="Dittami S.M."/>
            <person name="Doulbeau S."/>
            <person name="Elias M."/>
            <person name="Farnham G."/>
            <person name="Gachon C.M."/>
            <person name="Gschloessl B."/>
            <person name="Heesch S."/>
            <person name="Jabbari K."/>
            <person name="Jubin C."/>
            <person name="Kawai H."/>
            <person name="Kimura K."/>
            <person name="Kloareg B."/>
            <person name="Kupper F.C."/>
            <person name="Lang D."/>
            <person name="Le Bail A."/>
            <person name="Leblanc C."/>
            <person name="Lerouge P."/>
            <person name="Lohr M."/>
            <person name="Lopez P.J."/>
            <person name="Martens C."/>
            <person name="Maumus F."/>
            <person name="Michel G."/>
            <person name="Miranda-Saavedra D."/>
            <person name="Morales J."/>
            <person name="Moreau H."/>
            <person name="Motomura T."/>
            <person name="Nagasato C."/>
            <person name="Napoli C.A."/>
            <person name="Nelson D.R."/>
            <person name="Nyvall-Collen P."/>
            <person name="Peters A.F."/>
            <person name="Pommier C."/>
            <person name="Potin P."/>
            <person name="Poulain J."/>
            <person name="Quesneville H."/>
            <person name="Read B."/>
            <person name="Rensing S.A."/>
            <person name="Ritter A."/>
            <person name="Rousvoal S."/>
            <person name="Samanta M."/>
            <person name="Samson G."/>
            <person name="Schroeder D.C."/>
            <person name="Segurens B."/>
            <person name="Strittmatter M."/>
            <person name="Tonon T."/>
            <person name="Tregear J.W."/>
            <person name="Valentin K."/>
            <person name="von Dassow P."/>
            <person name="Yamagishi T."/>
            <person name="Van de Peer Y."/>
            <person name="Wincker P."/>
        </authorList>
    </citation>
    <scope>NUCLEOTIDE SEQUENCE [LARGE SCALE GENOMIC DNA]</scope>
    <source>
        <strain evidence="2">Ec32 / CCAP1310/4</strain>
    </source>
</reference>
<dbReference type="PANTHER" id="PTHR37845">
    <property type="entry name" value="SEQUENCE ORPHAN"/>
    <property type="match status" value="1"/>
</dbReference>
<evidence type="ECO:0000313" key="1">
    <source>
        <dbReference type="EMBL" id="CBN75767.1"/>
    </source>
</evidence>
<dbReference type="EMBL" id="FN648244">
    <property type="protein sequence ID" value="CBN75767.1"/>
    <property type="molecule type" value="Genomic_DNA"/>
</dbReference>
<organism evidence="1 2">
    <name type="scientific">Ectocarpus siliculosus</name>
    <name type="common">Brown alga</name>
    <name type="synonym">Conferva siliculosa</name>
    <dbReference type="NCBI Taxonomy" id="2880"/>
    <lineage>
        <taxon>Eukaryota</taxon>
        <taxon>Sar</taxon>
        <taxon>Stramenopiles</taxon>
        <taxon>Ochrophyta</taxon>
        <taxon>PX clade</taxon>
        <taxon>Phaeophyceae</taxon>
        <taxon>Ectocarpales</taxon>
        <taxon>Ectocarpaceae</taxon>
        <taxon>Ectocarpus</taxon>
    </lineage>
</organism>
<sequence length="324" mass="33345">MMLLLSLHGRAARIAPPFSAQHAKQVLASASARLHMPPVPRLQGPAVTRTVVAVAAAATGATAARGFLAARDGSAGGVGVGNLLERLGARGVLAARLVSDFAAASMASLMVSPFISIVDRAIIQSASGSMGMKASVAQGFRVLATKPALFLARPDFICTFCLYGATYLAANTISTMADEFSRSDTMPKFLGTTAINMPGSIAKDQALTKIFGVVGSAAKVPAASFALFTVRDVATMAAAFTLPTPMSTKMQDFGVDSGMADVTSQLVSPGLVQLFSTPDSFMPAIAMRVARIGVAFGVGGLGNTSIRNKLHGAIAKSAWAKQHQ</sequence>
<dbReference type="eggNOG" id="ENOG502QWAD">
    <property type="taxonomic scope" value="Eukaryota"/>
</dbReference>
<proteinExistence type="predicted"/>
<name>D8LGM5_ECTSI</name>
<keyword evidence="2" id="KW-1185">Reference proteome</keyword>
<protein>
    <submittedName>
        <fullName evidence="1">Uncharacterized protein</fullName>
    </submittedName>
</protein>
<dbReference type="EMBL" id="FN649729">
    <property type="protein sequence ID" value="CBN75767.1"/>
    <property type="molecule type" value="Genomic_DNA"/>
</dbReference>